<evidence type="ECO:0000313" key="1">
    <source>
        <dbReference type="EMBL" id="GAG61285.1"/>
    </source>
</evidence>
<dbReference type="EMBL" id="BART01006314">
    <property type="protein sequence ID" value="GAG61285.1"/>
    <property type="molecule type" value="Genomic_DNA"/>
</dbReference>
<comment type="caution">
    <text evidence="1">The sequence shown here is derived from an EMBL/GenBank/DDBJ whole genome shotgun (WGS) entry which is preliminary data.</text>
</comment>
<gene>
    <name evidence="1" type="ORF">S01H4_14397</name>
</gene>
<organism evidence="1">
    <name type="scientific">marine sediment metagenome</name>
    <dbReference type="NCBI Taxonomy" id="412755"/>
    <lineage>
        <taxon>unclassified sequences</taxon>
        <taxon>metagenomes</taxon>
        <taxon>ecological metagenomes</taxon>
    </lineage>
</organism>
<protein>
    <submittedName>
        <fullName evidence="1">Uncharacterized protein</fullName>
    </submittedName>
</protein>
<reference evidence="1" key="1">
    <citation type="journal article" date="2014" name="Front. Microbiol.">
        <title>High frequency of phylogenetically diverse reductive dehalogenase-homologous genes in deep subseafloor sedimentary metagenomes.</title>
        <authorList>
            <person name="Kawai M."/>
            <person name="Futagami T."/>
            <person name="Toyoda A."/>
            <person name="Takaki Y."/>
            <person name="Nishi S."/>
            <person name="Hori S."/>
            <person name="Arai W."/>
            <person name="Tsubouchi T."/>
            <person name="Morono Y."/>
            <person name="Uchiyama I."/>
            <person name="Ito T."/>
            <person name="Fujiyama A."/>
            <person name="Inagaki F."/>
            <person name="Takami H."/>
        </authorList>
    </citation>
    <scope>NUCLEOTIDE SEQUENCE</scope>
    <source>
        <strain evidence="1">Expedition CK06-06</strain>
    </source>
</reference>
<dbReference type="Gene3D" id="3.90.1480.10">
    <property type="entry name" value="Alpha-2,3-sialyltransferase"/>
    <property type="match status" value="1"/>
</dbReference>
<dbReference type="AlphaFoldDB" id="X0YY18"/>
<name>X0YY18_9ZZZZ</name>
<sequence length="233" mass="25929">MSEPELKWPSDDKLMLWEVEPEWPETTYVVIGGGPSLTPGQVDQCQRDHVRVIAVNDAYKLAPWADVLHGADARWWKRNKGILEFGGIRSALCWDAVEGIFYPGWDVGLYRGMRALASTGVTGLEMWHHRAVRNGGNSGYQAINLAAHLGASRIILLGFDLKPATDGRHHWFGDHADWSPPNYIAMHMGFFFLPQAAKDAGVEIVNCTPGSDLANIFPEMPLEMALGEARHRI</sequence>
<proteinExistence type="predicted"/>
<accession>X0YY18</accession>